<dbReference type="Gene3D" id="3.40.50.2300">
    <property type="match status" value="1"/>
</dbReference>
<dbReference type="EMBL" id="JALBUU010000074">
    <property type="protein sequence ID" value="MCI0755821.1"/>
    <property type="molecule type" value="Genomic_DNA"/>
</dbReference>
<sequence length="82" mass="9078">MLPRERINAALLNLNLHGCSSLLAADVLARCGIPFAFSAVNGEGCNTGKHPTVPALRKPFNRQRSIYRVEALRQQWEGCRAM</sequence>
<dbReference type="RefSeq" id="WP_241793658.1">
    <property type="nucleotide sequence ID" value="NZ_JALBUU010000074.1"/>
</dbReference>
<accession>A0ABS9W940</accession>
<protein>
    <recommendedName>
        <fullName evidence="3">Transposase</fullName>
    </recommendedName>
</protein>
<gene>
    <name evidence="1" type="ORF">MON41_19325</name>
</gene>
<evidence type="ECO:0000313" key="2">
    <source>
        <dbReference type="Proteomes" id="UP001201985"/>
    </source>
</evidence>
<comment type="caution">
    <text evidence="1">The sequence shown here is derived from an EMBL/GenBank/DDBJ whole genome shotgun (WGS) entry which is preliminary data.</text>
</comment>
<keyword evidence="2" id="KW-1185">Reference proteome</keyword>
<evidence type="ECO:0000313" key="1">
    <source>
        <dbReference type="EMBL" id="MCI0755821.1"/>
    </source>
</evidence>
<dbReference type="Proteomes" id="UP001201985">
    <property type="component" value="Unassembled WGS sequence"/>
</dbReference>
<reference evidence="1 2" key="1">
    <citation type="submission" date="2022-03" db="EMBL/GenBank/DDBJ databases">
        <title>Complete genome analysis of Roseomonas KG 17.1 : a prolific producer of plant growth promoters.</title>
        <authorList>
            <person name="Saadouli I."/>
            <person name="Najjari A."/>
            <person name="Mosbah A."/>
            <person name="Ouzari H.I."/>
        </authorList>
    </citation>
    <scope>NUCLEOTIDE SEQUENCE [LARGE SCALE GENOMIC DNA]</scope>
    <source>
        <strain evidence="1 2">KG17-1</strain>
    </source>
</reference>
<proteinExistence type="predicted"/>
<evidence type="ECO:0008006" key="3">
    <source>
        <dbReference type="Google" id="ProtNLM"/>
    </source>
</evidence>
<organism evidence="1 2">
    <name type="scientific">Teichococcus vastitatis</name>
    <dbReference type="NCBI Taxonomy" id="2307076"/>
    <lineage>
        <taxon>Bacteria</taxon>
        <taxon>Pseudomonadati</taxon>
        <taxon>Pseudomonadota</taxon>
        <taxon>Alphaproteobacteria</taxon>
        <taxon>Acetobacterales</taxon>
        <taxon>Roseomonadaceae</taxon>
        <taxon>Roseomonas</taxon>
    </lineage>
</organism>
<name>A0ABS9W940_9PROT</name>